<keyword evidence="7" id="KW-1185">Reference proteome</keyword>
<dbReference type="AlphaFoldDB" id="A0A1H3ERW4"/>
<dbReference type="InterPro" id="IPR036388">
    <property type="entry name" value="WH-like_DNA-bd_sf"/>
</dbReference>
<dbReference type="OrthoDB" id="9807558at2"/>
<dbReference type="GO" id="GO:0003677">
    <property type="term" value="F:DNA binding"/>
    <property type="evidence" value="ECO:0007669"/>
    <property type="project" value="UniProtKB-KW"/>
</dbReference>
<dbReference type="InterPro" id="IPR014757">
    <property type="entry name" value="Tscrpt_reg_IclR_C"/>
</dbReference>
<evidence type="ECO:0000256" key="1">
    <source>
        <dbReference type="ARBA" id="ARBA00023015"/>
    </source>
</evidence>
<evidence type="ECO:0000256" key="2">
    <source>
        <dbReference type="ARBA" id="ARBA00023125"/>
    </source>
</evidence>
<dbReference type="InterPro" id="IPR029016">
    <property type="entry name" value="GAF-like_dom_sf"/>
</dbReference>
<dbReference type="Pfam" id="PF01614">
    <property type="entry name" value="IclR_C"/>
    <property type="match status" value="1"/>
</dbReference>
<evidence type="ECO:0000313" key="7">
    <source>
        <dbReference type="Proteomes" id="UP000199529"/>
    </source>
</evidence>
<dbReference type="Proteomes" id="UP000199529">
    <property type="component" value="Unassembled WGS sequence"/>
</dbReference>
<dbReference type="PROSITE" id="PS51078">
    <property type="entry name" value="ICLR_ED"/>
    <property type="match status" value="1"/>
</dbReference>
<name>A0A1H3ERW4_9PSEU</name>
<dbReference type="Pfam" id="PF09339">
    <property type="entry name" value="HTH_IclR"/>
    <property type="match status" value="1"/>
</dbReference>
<proteinExistence type="predicted"/>
<evidence type="ECO:0000313" key="6">
    <source>
        <dbReference type="EMBL" id="SDX81481.1"/>
    </source>
</evidence>
<dbReference type="InterPro" id="IPR050707">
    <property type="entry name" value="HTH_MetabolicPath_Reg"/>
</dbReference>
<evidence type="ECO:0000259" key="5">
    <source>
        <dbReference type="PROSITE" id="PS51078"/>
    </source>
</evidence>
<dbReference type="SMART" id="SM00346">
    <property type="entry name" value="HTH_ICLR"/>
    <property type="match status" value="1"/>
</dbReference>
<dbReference type="EMBL" id="FNOK01000015">
    <property type="protein sequence ID" value="SDX81481.1"/>
    <property type="molecule type" value="Genomic_DNA"/>
</dbReference>
<dbReference type="GO" id="GO:0045892">
    <property type="term" value="P:negative regulation of DNA-templated transcription"/>
    <property type="evidence" value="ECO:0007669"/>
    <property type="project" value="TreeGrafter"/>
</dbReference>
<organism evidence="6 7">
    <name type="scientific">Saccharopolyspora shandongensis</name>
    <dbReference type="NCBI Taxonomy" id="418495"/>
    <lineage>
        <taxon>Bacteria</taxon>
        <taxon>Bacillati</taxon>
        <taxon>Actinomycetota</taxon>
        <taxon>Actinomycetes</taxon>
        <taxon>Pseudonocardiales</taxon>
        <taxon>Pseudonocardiaceae</taxon>
        <taxon>Saccharopolyspora</taxon>
    </lineage>
</organism>
<dbReference type="RefSeq" id="WP_093266833.1">
    <property type="nucleotide sequence ID" value="NZ_FNOK01000015.1"/>
</dbReference>
<dbReference type="SUPFAM" id="SSF55781">
    <property type="entry name" value="GAF domain-like"/>
    <property type="match status" value="1"/>
</dbReference>
<feature type="domain" description="HTH iclR-type" evidence="4">
    <location>
        <begin position="2"/>
        <end position="61"/>
    </location>
</feature>
<evidence type="ECO:0000256" key="3">
    <source>
        <dbReference type="ARBA" id="ARBA00023163"/>
    </source>
</evidence>
<dbReference type="Gene3D" id="1.10.10.10">
    <property type="entry name" value="Winged helix-like DNA-binding domain superfamily/Winged helix DNA-binding domain"/>
    <property type="match status" value="1"/>
</dbReference>
<dbReference type="Gene3D" id="3.30.450.40">
    <property type="match status" value="1"/>
</dbReference>
<dbReference type="STRING" id="418495.SAMN05216215_1015141"/>
<dbReference type="PROSITE" id="PS51077">
    <property type="entry name" value="HTH_ICLR"/>
    <property type="match status" value="1"/>
</dbReference>
<dbReference type="InterPro" id="IPR005471">
    <property type="entry name" value="Tscrpt_reg_IclR_N"/>
</dbReference>
<dbReference type="SUPFAM" id="SSF46785">
    <property type="entry name" value="Winged helix' DNA-binding domain"/>
    <property type="match status" value="1"/>
</dbReference>
<reference evidence="7" key="1">
    <citation type="submission" date="2016-10" db="EMBL/GenBank/DDBJ databases">
        <authorList>
            <person name="Varghese N."/>
            <person name="Submissions S."/>
        </authorList>
    </citation>
    <scope>NUCLEOTIDE SEQUENCE [LARGE SCALE GENOMIC DNA]</scope>
    <source>
        <strain evidence="7">CGMCC 4.3530</strain>
    </source>
</reference>
<accession>A0A1H3ERW4</accession>
<dbReference type="GO" id="GO:0003700">
    <property type="term" value="F:DNA-binding transcription factor activity"/>
    <property type="evidence" value="ECO:0007669"/>
    <property type="project" value="TreeGrafter"/>
</dbReference>
<gene>
    <name evidence="6" type="ORF">SAMN05216215_1015141</name>
</gene>
<protein>
    <submittedName>
        <fullName evidence="6">Transcriptional regulator, IclR family</fullName>
    </submittedName>
</protein>
<dbReference type="InterPro" id="IPR036390">
    <property type="entry name" value="WH_DNA-bd_sf"/>
</dbReference>
<keyword evidence="3" id="KW-0804">Transcription</keyword>
<dbReference type="PANTHER" id="PTHR30136:SF24">
    <property type="entry name" value="HTH-TYPE TRANSCRIPTIONAL REPRESSOR ALLR"/>
    <property type="match status" value="1"/>
</dbReference>
<sequence>MSQSLERGLTVLTALAAGPQTLDQLAQRLGVHKSTAMRLLRTLESGRFVRREDVHHYRLGSALFDLAHQALEDLDVRGVARRHLVELGEISGHTVHLATLEDDQVVYIDKVDSRHPVRMYSRIGRRAPVHCTAVGKALLADWPTQQRRRFAEQLKYPKMTANTIDSADRFLTELDRVRAQGYAVDRSEHEDFIHCVGAPIRNHRGEAVAAVSLSVPKVLLDFDGLLGLVDDVLRAAGEVSAELGWQRENPKGKEV</sequence>
<evidence type="ECO:0000259" key="4">
    <source>
        <dbReference type="PROSITE" id="PS51077"/>
    </source>
</evidence>
<feature type="domain" description="IclR-ED" evidence="5">
    <location>
        <begin position="62"/>
        <end position="245"/>
    </location>
</feature>
<dbReference type="PANTHER" id="PTHR30136">
    <property type="entry name" value="HELIX-TURN-HELIX TRANSCRIPTIONAL REGULATOR, ICLR FAMILY"/>
    <property type="match status" value="1"/>
</dbReference>
<keyword evidence="2" id="KW-0238">DNA-binding</keyword>
<keyword evidence="1" id="KW-0805">Transcription regulation</keyword>